<dbReference type="InterPro" id="IPR012918">
    <property type="entry name" value="RTP801-like"/>
</dbReference>
<evidence type="ECO:0000313" key="4">
    <source>
        <dbReference type="EMBL" id="CAG5131363.1"/>
    </source>
</evidence>
<dbReference type="GO" id="GO:0006915">
    <property type="term" value="P:apoptotic process"/>
    <property type="evidence" value="ECO:0007669"/>
    <property type="project" value="TreeGrafter"/>
</dbReference>
<protein>
    <submittedName>
        <fullName evidence="4">Uncharacterized protein</fullName>
    </submittedName>
</protein>
<dbReference type="Proteomes" id="UP000678393">
    <property type="component" value="Unassembled WGS sequence"/>
</dbReference>
<proteinExistence type="inferred from homology"/>
<evidence type="ECO:0000313" key="5">
    <source>
        <dbReference type="Proteomes" id="UP000678393"/>
    </source>
</evidence>
<comment type="similarity">
    <text evidence="2">Belongs to the DDIT4 family.</text>
</comment>
<dbReference type="GO" id="GO:0005737">
    <property type="term" value="C:cytoplasm"/>
    <property type="evidence" value="ECO:0007669"/>
    <property type="project" value="UniProtKB-SubCell"/>
</dbReference>
<dbReference type="Gene3D" id="3.90.470.40">
    <property type="entry name" value="RTP801-like"/>
    <property type="match status" value="1"/>
</dbReference>
<dbReference type="AlphaFoldDB" id="A0A8S3ZPA3"/>
<reference evidence="4" key="1">
    <citation type="submission" date="2021-04" db="EMBL/GenBank/DDBJ databases">
        <authorList>
            <consortium name="Molecular Ecology Group"/>
        </authorList>
    </citation>
    <scope>NUCLEOTIDE SEQUENCE</scope>
</reference>
<comment type="subcellular location">
    <subcellularLocation>
        <location evidence="1">Cytoplasm</location>
    </subcellularLocation>
</comment>
<dbReference type="Pfam" id="PF07809">
    <property type="entry name" value="RTP801_C"/>
    <property type="match status" value="1"/>
</dbReference>
<sequence>MKSLLETSRPSSDYSVILGSDFLHEQMRSKLDENDPNMNCYSDFSEMFDAQTCQDVQAEIEAAIQEAADKKICSQMIYPPDLVSRITSDVLRLSVSEPCGLRGCAIYMILQEKDRAFKLGTIFGNPLAPPTFEIHLTLKEDDRSWKKLQKVYYTIRGCLLNSQWSAMPKILCSSYHLEKRRLYRRSDSVDSVNT</sequence>
<dbReference type="PANTHER" id="PTHR12478">
    <property type="entry name" value="DNA-DAMAGE-INDUCIBLE TRANSCRIPT 4 PROTEIN DDIT4"/>
    <property type="match status" value="1"/>
</dbReference>
<dbReference type="GO" id="GO:0009968">
    <property type="term" value="P:negative regulation of signal transduction"/>
    <property type="evidence" value="ECO:0007669"/>
    <property type="project" value="InterPro"/>
</dbReference>
<evidence type="ECO:0000256" key="2">
    <source>
        <dbReference type="ARBA" id="ARBA00010670"/>
    </source>
</evidence>
<accession>A0A8S3ZPA3</accession>
<organism evidence="4 5">
    <name type="scientific">Candidula unifasciata</name>
    <dbReference type="NCBI Taxonomy" id="100452"/>
    <lineage>
        <taxon>Eukaryota</taxon>
        <taxon>Metazoa</taxon>
        <taxon>Spiralia</taxon>
        <taxon>Lophotrochozoa</taxon>
        <taxon>Mollusca</taxon>
        <taxon>Gastropoda</taxon>
        <taxon>Heterobranchia</taxon>
        <taxon>Euthyneura</taxon>
        <taxon>Panpulmonata</taxon>
        <taxon>Eupulmonata</taxon>
        <taxon>Stylommatophora</taxon>
        <taxon>Helicina</taxon>
        <taxon>Helicoidea</taxon>
        <taxon>Geomitridae</taxon>
        <taxon>Candidula</taxon>
    </lineage>
</organism>
<dbReference type="OrthoDB" id="10018535at2759"/>
<dbReference type="GO" id="GO:0032006">
    <property type="term" value="P:regulation of TOR signaling"/>
    <property type="evidence" value="ECO:0007669"/>
    <property type="project" value="TreeGrafter"/>
</dbReference>
<keyword evidence="5" id="KW-1185">Reference proteome</keyword>
<dbReference type="PANTHER" id="PTHR12478:SF16">
    <property type="entry name" value="PROTEIN CHARYBDE-RELATED"/>
    <property type="match status" value="1"/>
</dbReference>
<dbReference type="EMBL" id="CAJHNH020004602">
    <property type="protein sequence ID" value="CAG5131363.1"/>
    <property type="molecule type" value="Genomic_DNA"/>
</dbReference>
<evidence type="ECO:0000256" key="3">
    <source>
        <dbReference type="ARBA" id="ARBA00022490"/>
    </source>
</evidence>
<name>A0A8S3ZPA3_9EUPU</name>
<comment type="caution">
    <text evidence="4">The sequence shown here is derived from an EMBL/GenBank/DDBJ whole genome shotgun (WGS) entry which is preliminary data.</text>
</comment>
<keyword evidence="3" id="KW-0963">Cytoplasm</keyword>
<dbReference type="InterPro" id="IPR038281">
    <property type="entry name" value="RTP801-like_C_sf"/>
</dbReference>
<gene>
    <name evidence="4" type="ORF">CUNI_LOCUS16921</name>
</gene>
<evidence type="ECO:0000256" key="1">
    <source>
        <dbReference type="ARBA" id="ARBA00004496"/>
    </source>
</evidence>